<dbReference type="Gene3D" id="3.40.50.10540">
    <property type="entry name" value="Crotonobetainyl-coa:carnitine coa-transferase, domain 1"/>
    <property type="match status" value="1"/>
</dbReference>
<dbReference type="HOGENOM" id="CLU_033975_0_0_5"/>
<dbReference type="Gene3D" id="3.30.1540.10">
    <property type="entry name" value="formyl-coa transferase, domain 3"/>
    <property type="match status" value="1"/>
</dbReference>
<evidence type="ECO:0000313" key="2">
    <source>
        <dbReference type="EMBL" id="EAP75651.1"/>
    </source>
</evidence>
<keyword evidence="3" id="KW-1185">Reference proteome</keyword>
<dbReference type="SUPFAM" id="SSF89796">
    <property type="entry name" value="CoA-transferase family III (CaiB/BaiF)"/>
    <property type="match status" value="1"/>
</dbReference>
<dbReference type="PANTHER" id="PTHR48207:SF4">
    <property type="entry name" value="BLL6097 PROTEIN"/>
    <property type="match status" value="1"/>
</dbReference>
<dbReference type="PANTHER" id="PTHR48207">
    <property type="entry name" value="SUCCINATE--HYDROXYMETHYLGLUTARATE COA-TRANSFERASE"/>
    <property type="match status" value="1"/>
</dbReference>
<evidence type="ECO:0000313" key="3">
    <source>
        <dbReference type="Proteomes" id="UP000005954"/>
    </source>
</evidence>
<evidence type="ECO:0000256" key="1">
    <source>
        <dbReference type="ARBA" id="ARBA00022679"/>
    </source>
</evidence>
<keyword evidence="1" id="KW-0808">Transferase</keyword>
<organism evidence="2 3">
    <name type="scientific">Roseovarius nubinhibens (strain ATCC BAA-591 / DSM 15170 / ISM)</name>
    <dbReference type="NCBI Taxonomy" id="89187"/>
    <lineage>
        <taxon>Bacteria</taxon>
        <taxon>Pseudomonadati</taxon>
        <taxon>Pseudomonadota</taxon>
        <taxon>Alphaproteobacteria</taxon>
        <taxon>Rhodobacterales</taxon>
        <taxon>Roseobacteraceae</taxon>
        <taxon>Roseovarius</taxon>
    </lineage>
</organism>
<protein>
    <submittedName>
        <fullName evidence="2">L-carnitine dehydratase/bile acid-inducible protein F</fullName>
    </submittedName>
</protein>
<dbReference type="InterPro" id="IPR023606">
    <property type="entry name" value="CoA-Trfase_III_dom_1_sf"/>
</dbReference>
<dbReference type="AlphaFoldDB" id="A3SMG1"/>
<dbReference type="EMBL" id="AALY01000002">
    <property type="protein sequence ID" value="EAP75651.1"/>
    <property type="molecule type" value="Genomic_DNA"/>
</dbReference>
<dbReference type="InterPro" id="IPR044855">
    <property type="entry name" value="CoA-Trfase_III_dom3_sf"/>
</dbReference>
<dbReference type="RefSeq" id="WP_009814476.1">
    <property type="nucleotide sequence ID" value="NZ_CH724156.1"/>
</dbReference>
<dbReference type="GO" id="GO:0008410">
    <property type="term" value="F:CoA-transferase activity"/>
    <property type="evidence" value="ECO:0007669"/>
    <property type="project" value="TreeGrafter"/>
</dbReference>
<dbReference type="eggNOG" id="COG1804">
    <property type="taxonomic scope" value="Bacteria"/>
</dbReference>
<name>A3SMG1_ROSNI</name>
<dbReference type="OrthoDB" id="7208981at2"/>
<dbReference type="STRING" id="89187.ISM_12335"/>
<dbReference type="InterPro" id="IPR050483">
    <property type="entry name" value="CoA-transferase_III_domain"/>
</dbReference>
<dbReference type="InterPro" id="IPR003673">
    <property type="entry name" value="CoA-Trfase_fam_III"/>
</dbReference>
<comment type="caution">
    <text evidence="2">The sequence shown here is derived from an EMBL/GenBank/DDBJ whole genome shotgun (WGS) entry which is preliminary data.</text>
</comment>
<accession>A3SMG1</accession>
<gene>
    <name evidence="2" type="ORF">ISM_12335</name>
</gene>
<proteinExistence type="predicted"/>
<sequence>MTPAPGSTAAGEGPLAGLRVLDLTHVLAGPYATGQLALMGAEVIRVERPAGDDFVRGHGGTEEMRAAGLGASFLSQNSGKRSITLDLKGAGDRARLLDLARSADIMVENFRPGVVDRLGVGYDQIRAVKPDILYASLSGYGPDGPLAGRPAYDHILQGISGLMAMTGEAASGPMRVGLPIVDYVAGQALVAALLAGLLQRARVPGEPQHLQISMLDAMTTLMGAYALHHETTGQLRGLEGNRAFADTPYSGRFDCAEGAIVITANTPAQATRLCAALGREDLLDQGAPGQVADSLREIFLARDADHWEAHLSEANVPAARVRSLAEALDHPQMKHSPAWRDLPVPQLGLTLRAPALPFAAPWGPKTLAPVPTLGQHTSEILADLPKEAAS</sequence>
<dbReference type="Proteomes" id="UP000005954">
    <property type="component" value="Unassembled WGS sequence"/>
</dbReference>
<reference evidence="2 3" key="1">
    <citation type="submission" date="2005-12" db="EMBL/GenBank/DDBJ databases">
        <authorList>
            <person name="Moran M.A."/>
            <person name="Ferriera S."/>
            <person name="Johnson J."/>
            <person name="Kravitz S."/>
            <person name="Halpern A."/>
            <person name="Remington K."/>
            <person name="Beeson K."/>
            <person name="Tran B."/>
            <person name="Rogers Y.-H."/>
            <person name="Friedman R."/>
            <person name="Venter J.C."/>
        </authorList>
    </citation>
    <scope>NUCLEOTIDE SEQUENCE [LARGE SCALE GENOMIC DNA]</scope>
    <source>
        <strain evidence="3">ATCC BAA-591 / DSM 15170 / ISM</strain>
    </source>
</reference>
<dbReference type="Pfam" id="PF02515">
    <property type="entry name" value="CoA_transf_3"/>
    <property type="match status" value="1"/>
</dbReference>